<keyword evidence="3" id="KW-1185">Reference proteome</keyword>
<feature type="region of interest" description="Disordered" evidence="1">
    <location>
        <begin position="109"/>
        <end position="130"/>
    </location>
</feature>
<dbReference type="EMBL" id="KZ772706">
    <property type="protein sequence ID" value="PTQ41553.1"/>
    <property type="molecule type" value="Genomic_DNA"/>
</dbReference>
<reference evidence="3" key="1">
    <citation type="journal article" date="2017" name="Cell">
        <title>Insights into land plant evolution garnered from the Marchantia polymorpha genome.</title>
        <authorList>
            <person name="Bowman J.L."/>
            <person name="Kohchi T."/>
            <person name="Yamato K.T."/>
            <person name="Jenkins J."/>
            <person name="Shu S."/>
            <person name="Ishizaki K."/>
            <person name="Yamaoka S."/>
            <person name="Nishihama R."/>
            <person name="Nakamura Y."/>
            <person name="Berger F."/>
            <person name="Adam C."/>
            <person name="Aki S.S."/>
            <person name="Althoff F."/>
            <person name="Araki T."/>
            <person name="Arteaga-Vazquez M.A."/>
            <person name="Balasubrmanian S."/>
            <person name="Barry K."/>
            <person name="Bauer D."/>
            <person name="Boehm C.R."/>
            <person name="Briginshaw L."/>
            <person name="Caballero-Perez J."/>
            <person name="Catarino B."/>
            <person name="Chen F."/>
            <person name="Chiyoda S."/>
            <person name="Chovatia M."/>
            <person name="Davies K.M."/>
            <person name="Delmans M."/>
            <person name="Demura T."/>
            <person name="Dierschke T."/>
            <person name="Dolan L."/>
            <person name="Dorantes-Acosta A.E."/>
            <person name="Eklund D.M."/>
            <person name="Florent S.N."/>
            <person name="Flores-Sandoval E."/>
            <person name="Fujiyama A."/>
            <person name="Fukuzawa H."/>
            <person name="Galik B."/>
            <person name="Grimanelli D."/>
            <person name="Grimwood J."/>
            <person name="Grossniklaus U."/>
            <person name="Hamada T."/>
            <person name="Haseloff J."/>
            <person name="Hetherington A.J."/>
            <person name="Higo A."/>
            <person name="Hirakawa Y."/>
            <person name="Hundley H.N."/>
            <person name="Ikeda Y."/>
            <person name="Inoue K."/>
            <person name="Inoue S.I."/>
            <person name="Ishida S."/>
            <person name="Jia Q."/>
            <person name="Kakita M."/>
            <person name="Kanazawa T."/>
            <person name="Kawai Y."/>
            <person name="Kawashima T."/>
            <person name="Kennedy M."/>
            <person name="Kinose K."/>
            <person name="Kinoshita T."/>
            <person name="Kohara Y."/>
            <person name="Koide E."/>
            <person name="Komatsu K."/>
            <person name="Kopischke S."/>
            <person name="Kubo M."/>
            <person name="Kyozuka J."/>
            <person name="Lagercrantz U."/>
            <person name="Lin S.S."/>
            <person name="Lindquist E."/>
            <person name="Lipzen A.M."/>
            <person name="Lu C.W."/>
            <person name="De Luna E."/>
            <person name="Martienssen R.A."/>
            <person name="Minamino N."/>
            <person name="Mizutani M."/>
            <person name="Mizutani M."/>
            <person name="Mochizuki N."/>
            <person name="Monte I."/>
            <person name="Mosher R."/>
            <person name="Nagasaki H."/>
            <person name="Nakagami H."/>
            <person name="Naramoto S."/>
            <person name="Nishitani K."/>
            <person name="Ohtani M."/>
            <person name="Okamoto T."/>
            <person name="Okumura M."/>
            <person name="Phillips J."/>
            <person name="Pollak B."/>
            <person name="Reinders A."/>
            <person name="Rovekamp M."/>
            <person name="Sano R."/>
            <person name="Sawa S."/>
            <person name="Schmid M.W."/>
            <person name="Shirakawa M."/>
            <person name="Solano R."/>
            <person name="Spunde A."/>
            <person name="Suetsugu N."/>
            <person name="Sugano S."/>
            <person name="Sugiyama A."/>
            <person name="Sun R."/>
            <person name="Suzuki Y."/>
            <person name="Takenaka M."/>
            <person name="Takezawa D."/>
            <person name="Tomogane H."/>
            <person name="Tsuzuki M."/>
            <person name="Ueda T."/>
            <person name="Umeda M."/>
            <person name="Ward J.M."/>
            <person name="Watanabe Y."/>
            <person name="Yazaki K."/>
            <person name="Yokoyama R."/>
            <person name="Yoshitake Y."/>
            <person name="Yotsui I."/>
            <person name="Zachgo S."/>
            <person name="Schmutz J."/>
        </authorList>
    </citation>
    <scope>NUCLEOTIDE SEQUENCE [LARGE SCALE GENOMIC DNA]</scope>
    <source>
        <strain evidence="3">Tak-1</strain>
    </source>
</reference>
<organism evidence="2 3">
    <name type="scientific">Marchantia polymorpha</name>
    <name type="common">Common liverwort</name>
    <name type="synonym">Marchantia aquatica</name>
    <dbReference type="NCBI Taxonomy" id="3197"/>
    <lineage>
        <taxon>Eukaryota</taxon>
        <taxon>Viridiplantae</taxon>
        <taxon>Streptophyta</taxon>
        <taxon>Embryophyta</taxon>
        <taxon>Marchantiophyta</taxon>
        <taxon>Marchantiopsida</taxon>
        <taxon>Marchantiidae</taxon>
        <taxon>Marchantiales</taxon>
        <taxon>Marchantiaceae</taxon>
        <taxon>Marchantia</taxon>
    </lineage>
</organism>
<feature type="region of interest" description="Disordered" evidence="1">
    <location>
        <begin position="48"/>
        <end position="86"/>
    </location>
</feature>
<dbReference type="Proteomes" id="UP000244005">
    <property type="component" value="Unassembled WGS sequence"/>
</dbReference>
<accession>A0A2R6X627</accession>
<dbReference type="OrthoDB" id="3945418at2759"/>
<name>A0A2R6X627_MARPO</name>
<evidence type="ECO:0000313" key="2">
    <source>
        <dbReference type="EMBL" id="PTQ41553.1"/>
    </source>
</evidence>
<evidence type="ECO:0000313" key="3">
    <source>
        <dbReference type="Proteomes" id="UP000244005"/>
    </source>
</evidence>
<evidence type="ECO:0000256" key="1">
    <source>
        <dbReference type="SAM" id="MobiDB-lite"/>
    </source>
</evidence>
<dbReference type="AlphaFoldDB" id="A0A2R6X627"/>
<dbReference type="Gramene" id="Mp6g03880.1">
    <property type="protein sequence ID" value="Mp6g03880.1.cds"/>
    <property type="gene ID" value="Mp6g03880"/>
</dbReference>
<protein>
    <submittedName>
        <fullName evidence="2">Uncharacterized protein</fullName>
    </submittedName>
</protein>
<gene>
    <name evidence="2" type="ORF">MARPO_0034s0130</name>
</gene>
<proteinExistence type="predicted"/>
<sequence>MTFYLGISNERQVRNYVQEVLYLFLKPSIIMMKTDELKFSFEDPHKGLDNGTPWASKQIFGPKSPTDASGTKKGSTVPQDRETDGMEGISSKMFMLNNLRNDDYHCLSSSSRGDHKCRELPSTRPCNYTS</sequence>
<feature type="compositionally biased region" description="Basic and acidic residues" evidence="1">
    <location>
        <begin position="112"/>
        <end position="121"/>
    </location>
</feature>
<feature type="compositionally biased region" description="Polar residues" evidence="1">
    <location>
        <begin position="66"/>
        <end position="78"/>
    </location>
</feature>